<evidence type="ECO:0000313" key="3">
    <source>
        <dbReference type="Proteomes" id="UP000282957"/>
    </source>
</evidence>
<dbReference type="PANTHER" id="PTHR43032">
    <property type="entry name" value="PROTEIN-METHIONINE-SULFOXIDE REDUCTASE"/>
    <property type="match status" value="1"/>
</dbReference>
<dbReference type="SUPFAM" id="SSF56524">
    <property type="entry name" value="Oxidoreductase molybdopterin-binding domain"/>
    <property type="match status" value="1"/>
</dbReference>
<evidence type="ECO:0000313" key="2">
    <source>
        <dbReference type="EMBL" id="RVT92137.1"/>
    </source>
</evidence>
<gene>
    <name evidence="2" type="ORF">EOD42_18130</name>
</gene>
<dbReference type="Pfam" id="PF00174">
    <property type="entry name" value="Oxidored_molyb"/>
    <property type="match status" value="1"/>
</dbReference>
<evidence type="ECO:0000259" key="1">
    <source>
        <dbReference type="Pfam" id="PF00174"/>
    </source>
</evidence>
<dbReference type="EMBL" id="SACL01000007">
    <property type="protein sequence ID" value="RVT92137.1"/>
    <property type="molecule type" value="Genomic_DNA"/>
</dbReference>
<dbReference type="InterPro" id="IPR000572">
    <property type="entry name" value="OxRdtase_Mopterin-bd_dom"/>
</dbReference>
<dbReference type="PANTHER" id="PTHR43032:SF2">
    <property type="entry name" value="BLL0505 PROTEIN"/>
    <property type="match status" value="1"/>
</dbReference>
<dbReference type="RefSeq" id="WP_127788991.1">
    <property type="nucleotide sequence ID" value="NZ_SACL01000007.1"/>
</dbReference>
<sequence length="262" mass="29460">MNKPLLPSRFRPALRPDPGLLEEHAPALRAAERRMLLRGSLSLGALAMLGGCSTSDSAGIQAALRAVSRFNDRVQAWLFDPNRLAPTYPESMVLKPPRFNAFYDVDEVVPVEAASWRLELSGRVAERQAWDLPRIMALPESEIIIRHICVEGWDYIGQWSGVPLRLFLERVGADTRARYVAFRCADGYWGSIDMATALHPQTLLATKYARQPMADPFGFPLRLRTATKLGFKNPKWITSIEVTNTDPGGFWEDRGFNWFSGL</sequence>
<dbReference type="Proteomes" id="UP000282957">
    <property type="component" value="Unassembled WGS sequence"/>
</dbReference>
<name>A0A437M358_9PROT</name>
<protein>
    <submittedName>
        <fullName evidence="2">Molybdopterin-binding protein</fullName>
    </submittedName>
</protein>
<dbReference type="InterPro" id="IPR036374">
    <property type="entry name" value="OxRdtase_Mopterin-bd_sf"/>
</dbReference>
<feature type="domain" description="Oxidoreductase molybdopterin-binding" evidence="1">
    <location>
        <begin position="109"/>
        <end position="251"/>
    </location>
</feature>
<reference evidence="2 3" key="1">
    <citation type="submission" date="2019-01" db="EMBL/GenBank/DDBJ databases">
        <authorList>
            <person name="Chen W.-M."/>
        </authorList>
    </citation>
    <scope>NUCLEOTIDE SEQUENCE [LARGE SCALE GENOMIC DNA]</scope>
    <source>
        <strain evidence="2 3">CCP-6</strain>
    </source>
</reference>
<dbReference type="Gene3D" id="3.90.420.10">
    <property type="entry name" value="Oxidoreductase, molybdopterin-binding domain"/>
    <property type="match status" value="1"/>
</dbReference>
<keyword evidence="3" id="KW-1185">Reference proteome</keyword>
<dbReference type="AlphaFoldDB" id="A0A437M358"/>
<dbReference type="OrthoDB" id="9795587at2"/>
<organism evidence="2 3">
    <name type="scientific">Rhodovarius crocodyli</name>
    <dbReference type="NCBI Taxonomy" id="1979269"/>
    <lineage>
        <taxon>Bacteria</taxon>
        <taxon>Pseudomonadati</taxon>
        <taxon>Pseudomonadota</taxon>
        <taxon>Alphaproteobacteria</taxon>
        <taxon>Acetobacterales</taxon>
        <taxon>Roseomonadaceae</taxon>
        <taxon>Rhodovarius</taxon>
    </lineage>
</organism>
<proteinExistence type="predicted"/>
<accession>A0A437M358</accession>
<comment type="caution">
    <text evidence="2">The sequence shown here is derived from an EMBL/GenBank/DDBJ whole genome shotgun (WGS) entry which is preliminary data.</text>
</comment>